<dbReference type="GO" id="GO:0017038">
    <property type="term" value="P:protein import"/>
    <property type="evidence" value="ECO:0007669"/>
    <property type="project" value="TreeGrafter"/>
</dbReference>
<keyword evidence="10" id="KW-1185">Reference proteome</keyword>
<keyword evidence="6" id="KW-0653">Protein transport</keyword>
<reference evidence="9 10" key="1">
    <citation type="submission" date="2016-10" db="EMBL/GenBank/DDBJ databases">
        <authorList>
            <person name="de Groot N.N."/>
        </authorList>
    </citation>
    <scope>NUCLEOTIDE SEQUENCE [LARGE SCALE GENOMIC DNA]</scope>
    <source>
        <strain evidence="9 10">DSM 25927</strain>
    </source>
</reference>
<dbReference type="Pfam" id="PF01618">
    <property type="entry name" value="MotA_ExbB"/>
    <property type="match status" value="1"/>
</dbReference>
<dbReference type="AlphaFoldDB" id="A0A1H9DVU8"/>
<keyword evidence="4 7" id="KW-1133">Transmembrane helix</keyword>
<keyword evidence="5 7" id="KW-0472">Membrane</keyword>
<comment type="similarity">
    <text evidence="6">Belongs to the exbB/tolQ family.</text>
</comment>
<dbReference type="GO" id="GO:0005886">
    <property type="term" value="C:plasma membrane"/>
    <property type="evidence" value="ECO:0007669"/>
    <property type="project" value="UniProtKB-SubCell"/>
</dbReference>
<sequence length="250" mass="26595">MIDTSSIPAVPATLWALGAFSAATWTLIAAKGVQYWRLRRGNRRYQQAFWAASDLNQAAAELDHSIGAVARLAGAGFKALGESSEQHADLEHAWDRRDLLERQLRRQIHGERRTLESGLSVLASIGSTSPFVGLFGTVWGIMNALTHIGSSGQVSLEAVAGPIGEALIATGFGIATAVPAVLGYNYFLRKLKLIVADLDDFAHDFLNLSQRAGFRVQLPPKSNNSRGAQSAAAAPETRGAAAVNAQGAYA</sequence>
<name>A0A1H9DVU8_9GAMM</name>
<organism evidence="9 10">
    <name type="scientific">Solimonas aquatica</name>
    <dbReference type="NCBI Taxonomy" id="489703"/>
    <lineage>
        <taxon>Bacteria</taxon>
        <taxon>Pseudomonadati</taxon>
        <taxon>Pseudomonadota</taxon>
        <taxon>Gammaproteobacteria</taxon>
        <taxon>Nevskiales</taxon>
        <taxon>Nevskiaceae</taxon>
        <taxon>Solimonas</taxon>
    </lineage>
</organism>
<evidence type="ECO:0000256" key="6">
    <source>
        <dbReference type="RuleBase" id="RU004057"/>
    </source>
</evidence>
<evidence type="ECO:0000256" key="4">
    <source>
        <dbReference type="ARBA" id="ARBA00022989"/>
    </source>
</evidence>
<feature type="transmembrane region" description="Helical" evidence="7">
    <location>
        <begin position="12"/>
        <end position="30"/>
    </location>
</feature>
<keyword evidence="6" id="KW-0813">Transport</keyword>
<proteinExistence type="inferred from homology"/>
<dbReference type="RefSeq" id="WP_093283633.1">
    <property type="nucleotide sequence ID" value="NZ_FOFS01000004.1"/>
</dbReference>
<feature type="domain" description="MotA/TolQ/ExbB proton channel" evidence="8">
    <location>
        <begin position="95"/>
        <end position="198"/>
    </location>
</feature>
<dbReference type="InterPro" id="IPR002898">
    <property type="entry name" value="MotA_ExbB_proton_chnl"/>
</dbReference>
<evidence type="ECO:0000313" key="9">
    <source>
        <dbReference type="EMBL" id="SEQ16993.1"/>
    </source>
</evidence>
<dbReference type="InterPro" id="IPR050790">
    <property type="entry name" value="ExbB/TolQ_transport"/>
</dbReference>
<dbReference type="PANTHER" id="PTHR30625:SF3">
    <property type="entry name" value="TOL-PAL SYSTEM PROTEIN TOLQ"/>
    <property type="match status" value="1"/>
</dbReference>
<keyword evidence="2" id="KW-1003">Cell membrane</keyword>
<dbReference type="EMBL" id="FOFS01000004">
    <property type="protein sequence ID" value="SEQ16993.1"/>
    <property type="molecule type" value="Genomic_DNA"/>
</dbReference>
<evidence type="ECO:0000256" key="7">
    <source>
        <dbReference type="SAM" id="Phobius"/>
    </source>
</evidence>
<feature type="transmembrane region" description="Helical" evidence="7">
    <location>
        <begin position="119"/>
        <end position="142"/>
    </location>
</feature>
<dbReference type="PANTHER" id="PTHR30625">
    <property type="entry name" value="PROTEIN TOLQ"/>
    <property type="match status" value="1"/>
</dbReference>
<dbReference type="Proteomes" id="UP000199233">
    <property type="component" value="Unassembled WGS sequence"/>
</dbReference>
<accession>A0A1H9DVU8</accession>
<evidence type="ECO:0000313" key="10">
    <source>
        <dbReference type="Proteomes" id="UP000199233"/>
    </source>
</evidence>
<gene>
    <name evidence="9" type="ORF">SAMN04488038_104168</name>
</gene>
<dbReference type="STRING" id="489703.SAMN04488038_104168"/>
<evidence type="ECO:0000256" key="2">
    <source>
        <dbReference type="ARBA" id="ARBA00022475"/>
    </source>
</evidence>
<evidence type="ECO:0000259" key="8">
    <source>
        <dbReference type="Pfam" id="PF01618"/>
    </source>
</evidence>
<evidence type="ECO:0000256" key="1">
    <source>
        <dbReference type="ARBA" id="ARBA00004651"/>
    </source>
</evidence>
<keyword evidence="3 7" id="KW-0812">Transmembrane</keyword>
<feature type="transmembrane region" description="Helical" evidence="7">
    <location>
        <begin position="162"/>
        <end position="184"/>
    </location>
</feature>
<evidence type="ECO:0000256" key="5">
    <source>
        <dbReference type="ARBA" id="ARBA00023136"/>
    </source>
</evidence>
<protein>
    <submittedName>
        <fullName evidence="9">Outer membrane transport energization protein ExbB (TC 2.C.1.1.1)</fullName>
    </submittedName>
</protein>
<evidence type="ECO:0000256" key="3">
    <source>
        <dbReference type="ARBA" id="ARBA00022692"/>
    </source>
</evidence>
<dbReference type="OrthoDB" id="9805133at2"/>
<comment type="subcellular location">
    <subcellularLocation>
        <location evidence="1">Cell membrane</location>
        <topology evidence="1">Multi-pass membrane protein</topology>
    </subcellularLocation>
    <subcellularLocation>
        <location evidence="6">Membrane</location>
        <topology evidence="6">Multi-pass membrane protein</topology>
    </subcellularLocation>
</comment>